<dbReference type="InterPro" id="IPR039422">
    <property type="entry name" value="MarR/SlyA-like"/>
</dbReference>
<evidence type="ECO:0000313" key="2">
    <source>
        <dbReference type="EMBL" id="MCM2387447.1"/>
    </source>
</evidence>
<dbReference type="RefSeq" id="WP_250917810.1">
    <property type="nucleotide sequence ID" value="NZ_JAMQAW010000003.1"/>
</dbReference>
<dbReference type="InterPro" id="IPR036390">
    <property type="entry name" value="WH_DNA-bd_sf"/>
</dbReference>
<comment type="caution">
    <text evidence="2">The sequence shown here is derived from an EMBL/GenBank/DDBJ whole genome shotgun (WGS) entry which is preliminary data.</text>
</comment>
<dbReference type="Gene3D" id="1.10.10.10">
    <property type="entry name" value="Winged helix-like DNA-binding domain superfamily/Winged helix DNA-binding domain"/>
    <property type="match status" value="1"/>
</dbReference>
<dbReference type="PROSITE" id="PS50995">
    <property type="entry name" value="HTH_MARR_2"/>
    <property type="match status" value="1"/>
</dbReference>
<protein>
    <submittedName>
        <fullName evidence="2">MarR family winged helix-turn-helix transcriptional regulator</fullName>
    </submittedName>
</protein>
<dbReference type="Pfam" id="PF12802">
    <property type="entry name" value="MarR_2"/>
    <property type="match status" value="1"/>
</dbReference>
<dbReference type="PANTHER" id="PTHR33164:SF43">
    <property type="entry name" value="HTH-TYPE TRANSCRIPTIONAL REPRESSOR YETL"/>
    <property type="match status" value="1"/>
</dbReference>
<gene>
    <name evidence="2" type="ORF">NBG84_03820</name>
</gene>
<proteinExistence type="predicted"/>
<dbReference type="EMBL" id="JAMQAW010000003">
    <property type="protein sequence ID" value="MCM2387447.1"/>
    <property type="molecule type" value="Genomic_DNA"/>
</dbReference>
<evidence type="ECO:0000313" key="3">
    <source>
        <dbReference type="Proteomes" id="UP001431429"/>
    </source>
</evidence>
<dbReference type="PANTHER" id="PTHR33164">
    <property type="entry name" value="TRANSCRIPTIONAL REGULATOR, MARR FAMILY"/>
    <property type="match status" value="1"/>
</dbReference>
<dbReference type="InterPro" id="IPR036388">
    <property type="entry name" value="WH-like_DNA-bd_sf"/>
</dbReference>
<dbReference type="SUPFAM" id="SSF46785">
    <property type="entry name" value="Winged helix' DNA-binding domain"/>
    <property type="match status" value="1"/>
</dbReference>
<dbReference type="SMART" id="SM00347">
    <property type="entry name" value="HTH_MARR"/>
    <property type="match status" value="1"/>
</dbReference>
<feature type="domain" description="HTH marR-type" evidence="1">
    <location>
        <begin position="1"/>
        <end position="143"/>
    </location>
</feature>
<organism evidence="2 3">
    <name type="scientific">Streptomyces albipurpureus</name>
    <dbReference type="NCBI Taxonomy" id="2897419"/>
    <lineage>
        <taxon>Bacteria</taxon>
        <taxon>Bacillati</taxon>
        <taxon>Actinomycetota</taxon>
        <taxon>Actinomycetes</taxon>
        <taxon>Kitasatosporales</taxon>
        <taxon>Streptomycetaceae</taxon>
        <taxon>Streptomyces</taxon>
    </lineage>
</organism>
<name>A0ABT0UFP3_9ACTN</name>
<dbReference type="Proteomes" id="UP001431429">
    <property type="component" value="Unassembled WGS sequence"/>
</dbReference>
<accession>A0ABT0UFP3</accession>
<dbReference type="InterPro" id="IPR000835">
    <property type="entry name" value="HTH_MarR-typ"/>
</dbReference>
<evidence type="ECO:0000259" key="1">
    <source>
        <dbReference type="PROSITE" id="PS50995"/>
    </source>
</evidence>
<keyword evidence="3" id="KW-1185">Reference proteome</keyword>
<reference evidence="2" key="1">
    <citation type="submission" date="2022-06" db="EMBL/GenBank/DDBJ databases">
        <title>Genome public.</title>
        <authorList>
            <person name="Sun Q."/>
        </authorList>
    </citation>
    <scope>NUCLEOTIDE SEQUENCE</scope>
    <source>
        <strain evidence="2">CWNU-1</strain>
    </source>
</reference>
<sequence>MGEEEASSLSLASSPVMHAIAAGRKLQRVLEGEMAELGLALRHLSALGHLAHRSDLSYSDLARRSGITTPSMLATVRALETLGAVHRTESDQGRPARLEITSTGRELLDKVRVMVARLDRELTGDLSDSQLESLTSVLLAAATLPIHPDEQPPRR</sequence>